<gene>
    <name evidence="1" type="ORF">CEXT_797131</name>
</gene>
<protein>
    <recommendedName>
        <fullName evidence="3">LAGLIDADG homing endonuclease</fullName>
    </recommendedName>
</protein>
<evidence type="ECO:0008006" key="3">
    <source>
        <dbReference type="Google" id="ProtNLM"/>
    </source>
</evidence>
<comment type="caution">
    <text evidence="1">The sequence shown here is derived from an EMBL/GenBank/DDBJ whole genome shotgun (WGS) entry which is preliminary data.</text>
</comment>
<name>A0AAV4P624_CAEEX</name>
<evidence type="ECO:0000313" key="1">
    <source>
        <dbReference type="EMBL" id="GIX91473.1"/>
    </source>
</evidence>
<accession>A0AAV4P624</accession>
<reference evidence="1 2" key="1">
    <citation type="submission" date="2021-06" db="EMBL/GenBank/DDBJ databases">
        <title>Caerostris extrusa draft genome.</title>
        <authorList>
            <person name="Kono N."/>
            <person name="Arakawa K."/>
        </authorList>
    </citation>
    <scope>NUCLEOTIDE SEQUENCE [LARGE SCALE GENOMIC DNA]</scope>
</reference>
<sequence length="125" mass="14309">MPPPVGLKRESKMSCEIFKSGQPRFLQVREDFAGKRIYPSVSLGTVISCNVALHDWFMCITLGACLLRSLDSVRSTNSSFVETHGKDCTIPWYIRYTGFDRLLFEFLIYDNFKEIIFPARETAGK</sequence>
<evidence type="ECO:0000313" key="2">
    <source>
        <dbReference type="Proteomes" id="UP001054945"/>
    </source>
</evidence>
<organism evidence="1 2">
    <name type="scientific">Caerostris extrusa</name>
    <name type="common">Bark spider</name>
    <name type="synonym">Caerostris bankana</name>
    <dbReference type="NCBI Taxonomy" id="172846"/>
    <lineage>
        <taxon>Eukaryota</taxon>
        <taxon>Metazoa</taxon>
        <taxon>Ecdysozoa</taxon>
        <taxon>Arthropoda</taxon>
        <taxon>Chelicerata</taxon>
        <taxon>Arachnida</taxon>
        <taxon>Araneae</taxon>
        <taxon>Araneomorphae</taxon>
        <taxon>Entelegynae</taxon>
        <taxon>Araneoidea</taxon>
        <taxon>Araneidae</taxon>
        <taxon>Caerostris</taxon>
    </lineage>
</organism>
<dbReference type="AlphaFoldDB" id="A0AAV4P624"/>
<proteinExistence type="predicted"/>
<keyword evidence="2" id="KW-1185">Reference proteome</keyword>
<dbReference type="Proteomes" id="UP001054945">
    <property type="component" value="Unassembled WGS sequence"/>
</dbReference>
<dbReference type="EMBL" id="BPLR01021585">
    <property type="protein sequence ID" value="GIX91473.1"/>
    <property type="molecule type" value="Genomic_DNA"/>
</dbReference>